<organism evidence="3 4">
    <name type="scientific">Thalassiosira oceanica</name>
    <name type="common">Marine diatom</name>
    <dbReference type="NCBI Taxonomy" id="159749"/>
    <lineage>
        <taxon>Eukaryota</taxon>
        <taxon>Sar</taxon>
        <taxon>Stramenopiles</taxon>
        <taxon>Ochrophyta</taxon>
        <taxon>Bacillariophyta</taxon>
        <taxon>Coscinodiscophyceae</taxon>
        <taxon>Thalassiosirophycidae</taxon>
        <taxon>Thalassiosirales</taxon>
        <taxon>Thalassiosiraceae</taxon>
        <taxon>Thalassiosira</taxon>
    </lineage>
</organism>
<protein>
    <submittedName>
        <fullName evidence="3">Uncharacterized protein</fullName>
    </submittedName>
</protein>
<feature type="transmembrane region" description="Helical" evidence="2">
    <location>
        <begin position="148"/>
        <end position="166"/>
    </location>
</feature>
<sequence>MQRKTQDDVADGSTVCWRLWRHCLCRSGWYPIFIAPLVTCACLLDLYSSTGCDFIRYDIGFDPINNVWSSSRAQFGLFSFESNQGGQNRLPGFNEGCSAYSESFETTFIATDQSWPISRICAYISGISGLLATAVCWLLTITPIPASFFWPGVLLPSVIMAMLSGCGKFLMFDADICYDEIWLHSQGSTPVAARSCEIGESSVFGLAAVTAFFFCAVLICYRAPQRRKLDPNFGRRHEPDSTIEMDPSGSLVILDPEHGEVPTTDSGPIQDRESPASDMQMMKTTNAAKMRRDLTWSSDATKQDSTRNLRALSPPPRHKLGSGNHNRRSIKNSNSDGSNNMTWTDQTQPVGVVTVADQRSHSRSCSDSTTQSSQRSSLPPRHNGKSKMIVQTQMNHNINFKDHHTHDGGSVSSRVSKLSFTELDTQASDELSLQGFQYSTSSSSSQGAPSVVNVPKRNKSFLASAPPVRPNQKHIRSHARLSDDRNDSYTDSPTMSRFDSPRDMAEPANLPCPLPPLDEMSSTRSGEDHGVLINNVLRDLQASFSTAAFDTAGDRSYTEVKGKLTDPDKLYVE</sequence>
<evidence type="ECO:0000313" key="3">
    <source>
        <dbReference type="EMBL" id="EJK74800.1"/>
    </source>
</evidence>
<dbReference type="EMBL" id="AGNL01003365">
    <property type="protein sequence ID" value="EJK74800.1"/>
    <property type="molecule type" value="Genomic_DNA"/>
</dbReference>
<feature type="compositionally biased region" description="Basic residues" evidence="1">
    <location>
        <begin position="316"/>
        <end position="330"/>
    </location>
</feature>
<dbReference type="OMA" id="ICTEELW"/>
<feature type="compositionally biased region" description="Low complexity" evidence="1">
    <location>
        <begin position="363"/>
        <end position="377"/>
    </location>
</feature>
<evidence type="ECO:0000313" key="4">
    <source>
        <dbReference type="Proteomes" id="UP000266841"/>
    </source>
</evidence>
<feature type="compositionally biased region" description="Basic and acidic residues" evidence="1">
    <location>
        <begin position="230"/>
        <end position="240"/>
    </location>
</feature>
<evidence type="ECO:0000256" key="2">
    <source>
        <dbReference type="SAM" id="Phobius"/>
    </source>
</evidence>
<evidence type="ECO:0000256" key="1">
    <source>
        <dbReference type="SAM" id="MobiDB-lite"/>
    </source>
</evidence>
<keyword evidence="4" id="KW-1185">Reference proteome</keyword>
<comment type="caution">
    <text evidence="3">The sequence shown here is derived from an EMBL/GenBank/DDBJ whole genome shotgun (WGS) entry which is preliminary data.</text>
</comment>
<keyword evidence="2" id="KW-0812">Transmembrane</keyword>
<dbReference type="eggNOG" id="ENOG502SQU3">
    <property type="taxonomic scope" value="Eukaryota"/>
</dbReference>
<feature type="region of interest" description="Disordered" evidence="1">
    <location>
        <begin position="551"/>
        <end position="573"/>
    </location>
</feature>
<keyword evidence="2" id="KW-1133">Transmembrane helix</keyword>
<feature type="region of interest" description="Disordered" evidence="1">
    <location>
        <begin position="461"/>
        <end position="510"/>
    </location>
</feature>
<feature type="transmembrane region" description="Helical" evidence="2">
    <location>
        <begin position="203"/>
        <end position="224"/>
    </location>
</feature>
<proteinExistence type="predicted"/>
<keyword evidence="2" id="KW-0472">Membrane</keyword>
<name>K0TBC5_THAOC</name>
<reference evidence="3 4" key="1">
    <citation type="journal article" date="2012" name="Genome Biol.">
        <title>Genome and low-iron response of an oceanic diatom adapted to chronic iron limitation.</title>
        <authorList>
            <person name="Lommer M."/>
            <person name="Specht M."/>
            <person name="Roy A.S."/>
            <person name="Kraemer L."/>
            <person name="Andreson R."/>
            <person name="Gutowska M.A."/>
            <person name="Wolf J."/>
            <person name="Bergner S.V."/>
            <person name="Schilhabel M.B."/>
            <person name="Klostermeier U.C."/>
            <person name="Beiko R.G."/>
            <person name="Rosenstiel P."/>
            <person name="Hippler M."/>
            <person name="Laroche J."/>
        </authorList>
    </citation>
    <scope>NUCLEOTIDE SEQUENCE [LARGE SCALE GENOMIC DNA]</scope>
    <source>
        <strain evidence="3 4">CCMP1005</strain>
    </source>
</reference>
<feature type="transmembrane region" description="Helical" evidence="2">
    <location>
        <begin position="120"/>
        <end position="142"/>
    </location>
</feature>
<gene>
    <name evidence="3" type="ORF">THAOC_03502</name>
</gene>
<dbReference type="Proteomes" id="UP000266841">
    <property type="component" value="Unassembled WGS sequence"/>
</dbReference>
<feature type="region of interest" description="Disordered" evidence="1">
    <location>
        <begin position="230"/>
        <end position="385"/>
    </location>
</feature>
<feature type="compositionally biased region" description="Polar residues" evidence="1">
    <location>
        <begin position="331"/>
        <end position="349"/>
    </location>
</feature>
<accession>K0TBC5</accession>
<dbReference type="AlphaFoldDB" id="K0TBC5"/>
<dbReference type="OrthoDB" id="45955at2759"/>
<feature type="compositionally biased region" description="Basic and acidic residues" evidence="1">
    <location>
        <begin position="552"/>
        <end position="573"/>
    </location>
</feature>